<dbReference type="InterPro" id="IPR033954">
    <property type="entry name" value="DiS-bond_Isoase_DsbC/G"/>
</dbReference>
<accession>A0ABS3Q2T8</accession>
<reference evidence="10 11" key="1">
    <citation type="submission" date="2021-03" db="EMBL/GenBank/DDBJ databases">
        <title>Thiomicrorhabdus sp.nov.,novel sulfur-oxidizing bacteria isolated from coastal sediment.</title>
        <authorList>
            <person name="Liu X."/>
        </authorList>
    </citation>
    <scope>NUCLEOTIDE SEQUENCE [LARGE SCALE GENOMIC DNA]</scope>
    <source>
        <strain evidence="10 11">6S2-11</strain>
    </source>
</reference>
<comment type="subcellular location">
    <subcellularLocation>
        <location evidence="1 7">Periplasm</location>
    </subcellularLocation>
</comment>
<dbReference type="InterPro" id="IPR009094">
    <property type="entry name" value="DiS-bond_isomerase_DsbC/G_N_sf"/>
</dbReference>
<comment type="function">
    <text evidence="7">Required for disulfide bond formation in some periplasmic proteins. Acts by transferring its disulfide bond to other proteins and is reduced in the process.</text>
</comment>
<evidence type="ECO:0000256" key="4">
    <source>
        <dbReference type="ARBA" id="ARBA00022764"/>
    </source>
</evidence>
<evidence type="ECO:0000256" key="7">
    <source>
        <dbReference type="RuleBase" id="RU364038"/>
    </source>
</evidence>
<dbReference type="PANTHER" id="PTHR35272:SF3">
    <property type="entry name" value="THIOL:DISULFIDE INTERCHANGE PROTEIN DSBC"/>
    <property type="match status" value="1"/>
</dbReference>
<dbReference type="SUPFAM" id="SSF52833">
    <property type="entry name" value="Thioredoxin-like"/>
    <property type="match status" value="1"/>
</dbReference>
<dbReference type="Gene3D" id="3.10.450.70">
    <property type="entry name" value="Disulphide bond isomerase, DsbC/G, N-terminal"/>
    <property type="match status" value="1"/>
</dbReference>
<organism evidence="10 11">
    <name type="scientific">Thiomicrorhabdus marina</name>
    <dbReference type="NCBI Taxonomy" id="2818442"/>
    <lineage>
        <taxon>Bacteria</taxon>
        <taxon>Pseudomonadati</taxon>
        <taxon>Pseudomonadota</taxon>
        <taxon>Gammaproteobacteria</taxon>
        <taxon>Thiotrichales</taxon>
        <taxon>Piscirickettsiaceae</taxon>
        <taxon>Thiomicrorhabdus</taxon>
    </lineage>
</organism>
<evidence type="ECO:0000256" key="5">
    <source>
        <dbReference type="ARBA" id="ARBA00023157"/>
    </source>
</evidence>
<dbReference type="EMBL" id="JAGETV010000002">
    <property type="protein sequence ID" value="MBO1926259.1"/>
    <property type="molecule type" value="Genomic_DNA"/>
</dbReference>
<dbReference type="Pfam" id="PF13098">
    <property type="entry name" value="Thioredoxin_2"/>
    <property type="match status" value="1"/>
</dbReference>
<evidence type="ECO:0000256" key="3">
    <source>
        <dbReference type="ARBA" id="ARBA00022729"/>
    </source>
</evidence>
<dbReference type="Proteomes" id="UP000664835">
    <property type="component" value="Unassembled WGS sequence"/>
</dbReference>
<dbReference type="InterPro" id="IPR036249">
    <property type="entry name" value="Thioredoxin-like_sf"/>
</dbReference>
<keyword evidence="4 7" id="KW-0574">Periplasm</keyword>
<dbReference type="InterPro" id="IPR051470">
    <property type="entry name" value="Thiol:disulfide_interchange"/>
</dbReference>
<dbReference type="Pfam" id="PF10411">
    <property type="entry name" value="DsbC_N"/>
    <property type="match status" value="1"/>
</dbReference>
<dbReference type="Gene3D" id="3.40.30.10">
    <property type="entry name" value="Glutaredoxin"/>
    <property type="match status" value="1"/>
</dbReference>
<name>A0ABS3Q2T8_9GAMM</name>
<evidence type="ECO:0000256" key="2">
    <source>
        <dbReference type="ARBA" id="ARBA00009813"/>
    </source>
</evidence>
<feature type="domain" description="Thioredoxin-like fold" evidence="9">
    <location>
        <begin position="125"/>
        <end position="242"/>
    </location>
</feature>
<dbReference type="InterPro" id="IPR012336">
    <property type="entry name" value="Thioredoxin-like_fold"/>
</dbReference>
<proteinExistence type="inferred from homology"/>
<dbReference type="CDD" id="cd03020">
    <property type="entry name" value="DsbA_DsbC_DsbG"/>
    <property type="match status" value="1"/>
</dbReference>
<keyword evidence="5" id="KW-1015">Disulfide bond</keyword>
<dbReference type="InterPro" id="IPR018950">
    <property type="entry name" value="DiS-bond_isomerase_DsbC/G_N"/>
</dbReference>
<evidence type="ECO:0000313" key="11">
    <source>
        <dbReference type="Proteomes" id="UP000664835"/>
    </source>
</evidence>
<evidence type="ECO:0000313" key="10">
    <source>
        <dbReference type="EMBL" id="MBO1926259.1"/>
    </source>
</evidence>
<evidence type="ECO:0000256" key="6">
    <source>
        <dbReference type="ARBA" id="ARBA00023284"/>
    </source>
</evidence>
<protein>
    <recommendedName>
        <fullName evidence="7">Thiol:disulfide interchange protein</fullName>
    </recommendedName>
</protein>
<evidence type="ECO:0000259" key="8">
    <source>
        <dbReference type="Pfam" id="PF10411"/>
    </source>
</evidence>
<feature type="signal peptide" evidence="7">
    <location>
        <begin position="1"/>
        <end position="24"/>
    </location>
</feature>
<dbReference type="SUPFAM" id="SSF54423">
    <property type="entry name" value="DsbC/DsbG N-terminal domain-like"/>
    <property type="match status" value="1"/>
</dbReference>
<keyword evidence="6 7" id="KW-0676">Redox-active center</keyword>
<gene>
    <name evidence="10" type="ORF">J3998_01610</name>
</gene>
<comment type="similarity">
    <text evidence="2 7">Belongs to the thioredoxin family. DsbC subfamily.</text>
</comment>
<feature type="chain" id="PRO_5044954495" description="Thiol:disulfide interchange protein" evidence="7">
    <location>
        <begin position="25"/>
        <end position="247"/>
    </location>
</feature>
<feature type="domain" description="Disulphide bond isomerase DsbC/G N-terminal" evidence="8">
    <location>
        <begin position="32"/>
        <end position="95"/>
    </location>
</feature>
<evidence type="ECO:0000259" key="9">
    <source>
        <dbReference type="Pfam" id="PF13098"/>
    </source>
</evidence>
<keyword evidence="3 7" id="KW-0732">Signal</keyword>
<keyword evidence="11" id="KW-1185">Reference proteome</keyword>
<comment type="caution">
    <text evidence="10">The sequence shown here is derived from an EMBL/GenBank/DDBJ whole genome shotgun (WGS) entry which is preliminary data.</text>
</comment>
<sequence>MKSIAKWMAVTLISGSAFMVTAQASDVGLKERQSIENALKPLLNGPVGTLDIQSTPINNLYQVKLGFDIIYVSGDGNYLMQGQMMDLQTGVNMTAAAVNGDRKAIIDSIPESSMVVYPSDKNAPKQSTITVFTDIDCPYCRKFHKEIPALNKAGVTVRYLAFPRSGPNTDSYFKAVSAWCAEKPAETLDKLMNGAEVDKKSCQNPVNQHMQYVRELEINGTPNIILEDGALLPGYVESQKLIPRIYN</sequence>
<evidence type="ECO:0000256" key="1">
    <source>
        <dbReference type="ARBA" id="ARBA00004418"/>
    </source>
</evidence>
<dbReference type="PANTHER" id="PTHR35272">
    <property type="entry name" value="THIOL:DISULFIDE INTERCHANGE PROTEIN DSBC-RELATED"/>
    <property type="match status" value="1"/>
</dbReference>
<dbReference type="RefSeq" id="WP_208146859.1">
    <property type="nucleotide sequence ID" value="NZ_JAGETV010000002.1"/>
</dbReference>